<accession>A0A0A9BL29</accession>
<sequence length="22" mass="2489">MSLALRQQQLTPEGILAKTTCW</sequence>
<dbReference type="AlphaFoldDB" id="A0A0A9BL29"/>
<name>A0A0A9BL29_ARUDO</name>
<dbReference type="EMBL" id="GBRH01233261">
    <property type="protein sequence ID" value="JAD64634.1"/>
    <property type="molecule type" value="Transcribed_RNA"/>
</dbReference>
<evidence type="ECO:0000313" key="1">
    <source>
        <dbReference type="EMBL" id="JAD64634.1"/>
    </source>
</evidence>
<protein>
    <submittedName>
        <fullName evidence="1">Uncharacterized protein</fullName>
    </submittedName>
</protein>
<proteinExistence type="predicted"/>
<reference evidence="1" key="2">
    <citation type="journal article" date="2015" name="Data Brief">
        <title>Shoot transcriptome of the giant reed, Arundo donax.</title>
        <authorList>
            <person name="Barrero R.A."/>
            <person name="Guerrero F.D."/>
            <person name="Moolhuijzen P."/>
            <person name="Goolsby J.A."/>
            <person name="Tidwell J."/>
            <person name="Bellgard S.E."/>
            <person name="Bellgard M.I."/>
        </authorList>
    </citation>
    <scope>NUCLEOTIDE SEQUENCE</scope>
    <source>
        <tissue evidence="1">Shoot tissue taken approximately 20 cm above the soil surface</tissue>
    </source>
</reference>
<organism evidence="1">
    <name type="scientific">Arundo donax</name>
    <name type="common">Giant reed</name>
    <name type="synonym">Donax arundinaceus</name>
    <dbReference type="NCBI Taxonomy" id="35708"/>
    <lineage>
        <taxon>Eukaryota</taxon>
        <taxon>Viridiplantae</taxon>
        <taxon>Streptophyta</taxon>
        <taxon>Embryophyta</taxon>
        <taxon>Tracheophyta</taxon>
        <taxon>Spermatophyta</taxon>
        <taxon>Magnoliopsida</taxon>
        <taxon>Liliopsida</taxon>
        <taxon>Poales</taxon>
        <taxon>Poaceae</taxon>
        <taxon>PACMAD clade</taxon>
        <taxon>Arundinoideae</taxon>
        <taxon>Arundineae</taxon>
        <taxon>Arundo</taxon>
    </lineage>
</organism>
<reference evidence="1" key="1">
    <citation type="submission" date="2014-09" db="EMBL/GenBank/DDBJ databases">
        <authorList>
            <person name="Magalhaes I.L.F."/>
            <person name="Oliveira U."/>
            <person name="Santos F.R."/>
            <person name="Vidigal T.H.D.A."/>
            <person name="Brescovit A.D."/>
            <person name="Santos A.J."/>
        </authorList>
    </citation>
    <scope>NUCLEOTIDE SEQUENCE</scope>
    <source>
        <tissue evidence="1">Shoot tissue taken approximately 20 cm above the soil surface</tissue>
    </source>
</reference>